<evidence type="ECO:0000256" key="1">
    <source>
        <dbReference type="SAM" id="MobiDB-lite"/>
    </source>
</evidence>
<sequence>MRLVQLSEDFKDDPVEQCYREALLQTLTSARRRRVHLGSHHRAIRNNGRGTRNRLDGQRPTQAELNEGNYTYPINALLENFKGLLLEITETEARGVCQDILHKPYLVDDFLLRNVMYPKKEKGHQASYSDSGVMNDARSDAEITAAVCNDTLVHYYLMPEVVNNVEEGICVGLLVVDPVRLLLVVEKEKEEGEQTAIPDITLEQIQQVLPNGRFFNPGLGYNRQT</sequence>
<organism evidence="2 3">
    <name type="scientific">Angomonas deanei</name>
    <dbReference type="NCBI Taxonomy" id="59799"/>
    <lineage>
        <taxon>Eukaryota</taxon>
        <taxon>Discoba</taxon>
        <taxon>Euglenozoa</taxon>
        <taxon>Kinetoplastea</taxon>
        <taxon>Metakinetoplastina</taxon>
        <taxon>Trypanosomatida</taxon>
        <taxon>Trypanosomatidae</taxon>
        <taxon>Strigomonadinae</taxon>
        <taxon>Angomonas</taxon>
    </lineage>
</organism>
<keyword evidence="3" id="KW-1185">Reference proteome</keyword>
<feature type="compositionally biased region" description="Basic residues" evidence="1">
    <location>
        <begin position="35"/>
        <end position="44"/>
    </location>
</feature>
<proteinExistence type="predicted"/>
<feature type="region of interest" description="Disordered" evidence="1">
    <location>
        <begin position="35"/>
        <end position="66"/>
    </location>
</feature>
<dbReference type="AlphaFoldDB" id="A0A7G2CD23"/>
<dbReference type="Proteomes" id="UP000515908">
    <property type="component" value="Chromosome 09"/>
</dbReference>
<dbReference type="VEuPathDB" id="TriTrypDB:ADEAN_000520800"/>
<accession>A0A7G2CD23</accession>
<name>A0A7G2CD23_9TRYP</name>
<evidence type="ECO:0000313" key="3">
    <source>
        <dbReference type="Proteomes" id="UP000515908"/>
    </source>
</evidence>
<reference evidence="2 3" key="1">
    <citation type="submission" date="2020-08" db="EMBL/GenBank/DDBJ databases">
        <authorList>
            <person name="Newling K."/>
            <person name="Davey J."/>
            <person name="Forrester S."/>
        </authorList>
    </citation>
    <scope>NUCLEOTIDE SEQUENCE [LARGE SCALE GENOMIC DNA]</scope>
    <source>
        <strain evidence="3">Crithidia deanei Carvalho (ATCC PRA-265)</strain>
    </source>
</reference>
<protein>
    <submittedName>
        <fullName evidence="2">Uncharacterized protein</fullName>
    </submittedName>
</protein>
<dbReference type="EMBL" id="LR877153">
    <property type="protein sequence ID" value="CAD2217728.1"/>
    <property type="molecule type" value="Genomic_DNA"/>
</dbReference>
<evidence type="ECO:0000313" key="2">
    <source>
        <dbReference type="EMBL" id="CAD2217728.1"/>
    </source>
</evidence>
<gene>
    <name evidence="2" type="ORF">ADEAN_000520800</name>
</gene>